<comment type="catalytic activity">
    <reaction evidence="9">
        <text>D-threo-isocitrate + NADP(+) = 2-oxoglutarate + CO2 + NADPH</text>
        <dbReference type="Rhea" id="RHEA:19629"/>
        <dbReference type="ChEBI" id="CHEBI:15562"/>
        <dbReference type="ChEBI" id="CHEBI:16526"/>
        <dbReference type="ChEBI" id="CHEBI:16810"/>
        <dbReference type="ChEBI" id="CHEBI:57783"/>
        <dbReference type="ChEBI" id="CHEBI:58349"/>
        <dbReference type="EC" id="1.1.1.42"/>
    </reaction>
</comment>
<organism evidence="11 12">
    <name type="scientific">SAR86 cluster bacterium</name>
    <dbReference type="NCBI Taxonomy" id="2030880"/>
    <lineage>
        <taxon>Bacteria</taxon>
        <taxon>Pseudomonadati</taxon>
        <taxon>Pseudomonadota</taxon>
        <taxon>Gammaproteobacteria</taxon>
        <taxon>SAR86 cluster</taxon>
    </lineage>
</organism>
<name>A0A973A827_9GAMM</name>
<evidence type="ECO:0000256" key="4">
    <source>
        <dbReference type="ARBA" id="ARBA00022532"/>
    </source>
</evidence>
<comment type="similarity">
    <text evidence="10">Belongs to the monomeric-type IDH family.</text>
</comment>
<dbReference type="GO" id="GO:0006097">
    <property type="term" value="P:glyoxylate cycle"/>
    <property type="evidence" value="ECO:0007669"/>
    <property type="project" value="UniProtKB-KW"/>
</dbReference>
<dbReference type="AlphaFoldDB" id="A0A973A827"/>
<dbReference type="PANTHER" id="PTHR36999">
    <property type="entry name" value="ISOCITRATE DEHYDROGENASE [NADP]"/>
    <property type="match status" value="1"/>
</dbReference>
<accession>A0A973A827</accession>
<gene>
    <name evidence="11" type="ORF">HQ497_01235</name>
</gene>
<comment type="caution">
    <text evidence="11">The sequence shown here is derived from an EMBL/GenBank/DDBJ whole genome shotgun (WGS) entry which is preliminary data.</text>
</comment>
<evidence type="ECO:0000256" key="5">
    <source>
        <dbReference type="ARBA" id="ARBA00022723"/>
    </source>
</evidence>
<dbReference type="Pfam" id="PF03971">
    <property type="entry name" value="IDH"/>
    <property type="match status" value="1"/>
</dbReference>
<dbReference type="PANTHER" id="PTHR36999:SF1">
    <property type="entry name" value="ISOCITRATE DEHYDROGENASE (NADP(+))"/>
    <property type="match status" value="1"/>
</dbReference>
<evidence type="ECO:0000256" key="10">
    <source>
        <dbReference type="ARBA" id="ARBA00046318"/>
    </source>
</evidence>
<evidence type="ECO:0000256" key="6">
    <source>
        <dbReference type="ARBA" id="ARBA00022842"/>
    </source>
</evidence>
<dbReference type="GO" id="GO:0046872">
    <property type="term" value="F:metal ion binding"/>
    <property type="evidence" value="ECO:0007669"/>
    <property type="project" value="UniProtKB-KW"/>
</dbReference>
<dbReference type="GO" id="GO:0004450">
    <property type="term" value="F:isocitrate dehydrogenase (NADP+) activity"/>
    <property type="evidence" value="ECO:0007669"/>
    <property type="project" value="UniProtKB-EC"/>
</dbReference>
<evidence type="ECO:0000256" key="3">
    <source>
        <dbReference type="ARBA" id="ARBA00022435"/>
    </source>
</evidence>
<evidence type="ECO:0000256" key="1">
    <source>
        <dbReference type="ARBA" id="ARBA00001946"/>
    </source>
</evidence>
<keyword evidence="8" id="KW-0560">Oxidoreductase</keyword>
<evidence type="ECO:0000256" key="9">
    <source>
        <dbReference type="ARBA" id="ARBA00023554"/>
    </source>
</evidence>
<dbReference type="InterPro" id="IPR004436">
    <property type="entry name" value="Isocitrate_DH_NADP_mono"/>
</dbReference>
<keyword evidence="3" id="KW-0329">Glyoxylate bypass</keyword>
<dbReference type="SUPFAM" id="SSF53659">
    <property type="entry name" value="Isocitrate/Isopropylmalate dehydrogenase-like"/>
    <property type="match status" value="1"/>
</dbReference>
<dbReference type="EMBL" id="JABMOJ010000048">
    <property type="protein sequence ID" value="NQV63962.1"/>
    <property type="molecule type" value="Genomic_DNA"/>
</dbReference>
<dbReference type="GO" id="GO:0006099">
    <property type="term" value="P:tricarboxylic acid cycle"/>
    <property type="evidence" value="ECO:0007669"/>
    <property type="project" value="UniProtKB-KW"/>
</dbReference>
<comment type="cofactor">
    <cofactor evidence="1">
        <name>Mg(2+)</name>
        <dbReference type="ChEBI" id="CHEBI:18420"/>
    </cofactor>
</comment>
<sequence>MTNTPKIIYTETDEAPRLATYSLLPIIKAFTDTAGVAVEMRDISLATRVIASFPERLTDAQKIPDHLAELGRMTQDPGANIIKLPNVSASTPQLHAVIKELQAKGYDLPNYPDEPQNDAEKAIKVTYDKIKGSAVNPVLREGNSDRRAAKAVKEYAQKHPHTMGAWSKDSLSHVSHMSQGDFYGTEKSVV</sequence>
<keyword evidence="7" id="KW-0521">NADP</keyword>
<feature type="non-terminal residue" evidence="11">
    <location>
        <position position="190"/>
    </location>
</feature>
<keyword evidence="4" id="KW-0816">Tricarboxylic acid cycle</keyword>
<evidence type="ECO:0000256" key="7">
    <source>
        <dbReference type="ARBA" id="ARBA00022857"/>
    </source>
</evidence>
<dbReference type="Proteomes" id="UP000754644">
    <property type="component" value="Unassembled WGS sequence"/>
</dbReference>
<keyword evidence="6" id="KW-0460">Magnesium</keyword>
<evidence type="ECO:0000256" key="8">
    <source>
        <dbReference type="ARBA" id="ARBA00023002"/>
    </source>
</evidence>
<evidence type="ECO:0000256" key="2">
    <source>
        <dbReference type="ARBA" id="ARBA00013013"/>
    </source>
</evidence>
<evidence type="ECO:0000313" key="12">
    <source>
        <dbReference type="Proteomes" id="UP000754644"/>
    </source>
</evidence>
<protein>
    <recommendedName>
        <fullName evidence="2">isocitrate dehydrogenase (NADP(+))</fullName>
        <ecNumber evidence="2">1.1.1.42</ecNumber>
    </recommendedName>
</protein>
<keyword evidence="5" id="KW-0479">Metal-binding</keyword>
<reference evidence="11" key="1">
    <citation type="submission" date="2020-05" db="EMBL/GenBank/DDBJ databases">
        <title>Sulfur intermediates as new biogeochemical hubs in an aquatic model microbial ecosystem.</title>
        <authorList>
            <person name="Vigneron A."/>
        </authorList>
    </citation>
    <scope>NUCLEOTIDE SEQUENCE</scope>
    <source>
        <strain evidence="11">Bin.250</strain>
    </source>
</reference>
<proteinExistence type="inferred from homology"/>
<evidence type="ECO:0000313" key="11">
    <source>
        <dbReference type="EMBL" id="NQV63962.1"/>
    </source>
</evidence>
<dbReference type="EC" id="1.1.1.42" evidence="2"/>